<accession>A0AAN6S9G6</accession>
<protein>
    <recommendedName>
        <fullName evidence="4">Secreted protein</fullName>
    </recommendedName>
</protein>
<evidence type="ECO:0000313" key="3">
    <source>
        <dbReference type="Proteomes" id="UP001303473"/>
    </source>
</evidence>
<reference evidence="3" key="1">
    <citation type="journal article" date="2023" name="Mol. Phylogenet. Evol.">
        <title>Genome-scale phylogeny and comparative genomics of the fungal order Sordariales.</title>
        <authorList>
            <person name="Hensen N."/>
            <person name="Bonometti L."/>
            <person name="Westerberg I."/>
            <person name="Brannstrom I.O."/>
            <person name="Guillou S."/>
            <person name="Cros-Aarteil S."/>
            <person name="Calhoun S."/>
            <person name="Haridas S."/>
            <person name="Kuo A."/>
            <person name="Mondo S."/>
            <person name="Pangilinan J."/>
            <person name="Riley R."/>
            <person name="LaButti K."/>
            <person name="Andreopoulos B."/>
            <person name="Lipzen A."/>
            <person name="Chen C."/>
            <person name="Yan M."/>
            <person name="Daum C."/>
            <person name="Ng V."/>
            <person name="Clum A."/>
            <person name="Steindorff A."/>
            <person name="Ohm R.A."/>
            <person name="Martin F."/>
            <person name="Silar P."/>
            <person name="Natvig D.O."/>
            <person name="Lalanne C."/>
            <person name="Gautier V."/>
            <person name="Ament-Velasquez S.L."/>
            <person name="Kruys A."/>
            <person name="Hutchinson M.I."/>
            <person name="Powell A.J."/>
            <person name="Barry K."/>
            <person name="Miller A.N."/>
            <person name="Grigoriev I.V."/>
            <person name="Debuchy R."/>
            <person name="Gladieux P."/>
            <person name="Hiltunen Thoren M."/>
            <person name="Johannesson H."/>
        </authorList>
    </citation>
    <scope>NUCLEOTIDE SEQUENCE [LARGE SCALE GENOMIC DNA]</scope>
    <source>
        <strain evidence="3">CBS 340.73</strain>
    </source>
</reference>
<organism evidence="2 3">
    <name type="scientific">Diplogelasinospora grovesii</name>
    <dbReference type="NCBI Taxonomy" id="303347"/>
    <lineage>
        <taxon>Eukaryota</taxon>
        <taxon>Fungi</taxon>
        <taxon>Dikarya</taxon>
        <taxon>Ascomycota</taxon>
        <taxon>Pezizomycotina</taxon>
        <taxon>Sordariomycetes</taxon>
        <taxon>Sordariomycetidae</taxon>
        <taxon>Sordariales</taxon>
        <taxon>Diplogelasinosporaceae</taxon>
        <taxon>Diplogelasinospora</taxon>
    </lineage>
</organism>
<comment type="caution">
    <text evidence="2">The sequence shown here is derived from an EMBL/GenBank/DDBJ whole genome shotgun (WGS) entry which is preliminary data.</text>
</comment>
<feature type="chain" id="PRO_5043035590" description="Secreted protein" evidence="1">
    <location>
        <begin position="18"/>
        <end position="75"/>
    </location>
</feature>
<evidence type="ECO:0000256" key="1">
    <source>
        <dbReference type="SAM" id="SignalP"/>
    </source>
</evidence>
<evidence type="ECO:0008006" key="4">
    <source>
        <dbReference type="Google" id="ProtNLM"/>
    </source>
</evidence>
<keyword evidence="3" id="KW-1185">Reference proteome</keyword>
<dbReference type="Proteomes" id="UP001303473">
    <property type="component" value="Unassembled WGS sequence"/>
</dbReference>
<name>A0AAN6S9G6_9PEZI</name>
<keyword evidence="1" id="KW-0732">Signal</keyword>
<evidence type="ECO:0000313" key="2">
    <source>
        <dbReference type="EMBL" id="KAK3944973.1"/>
    </source>
</evidence>
<proteinExistence type="predicted"/>
<gene>
    <name evidence="2" type="ORF">QBC46DRAFT_372416</name>
</gene>
<dbReference type="AlphaFoldDB" id="A0AAN6S9G6"/>
<sequence>MQKLWLLVLRVASATWSRPSKVNSSGRVSQYTAVLTPRVLVYAVLHVHTKYASLIFQSSAHLCHFQDSKISQKVP</sequence>
<feature type="signal peptide" evidence="1">
    <location>
        <begin position="1"/>
        <end position="17"/>
    </location>
</feature>
<dbReference type="EMBL" id="MU853756">
    <property type="protein sequence ID" value="KAK3944973.1"/>
    <property type="molecule type" value="Genomic_DNA"/>
</dbReference>